<feature type="transmembrane region" description="Helical" evidence="1">
    <location>
        <begin position="25"/>
        <end position="42"/>
    </location>
</feature>
<protein>
    <submittedName>
        <fullName evidence="2">Uncharacterized protein</fullName>
    </submittedName>
</protein>
<accession>A0A8J4QKJ5</accession>
<evidence type="ECO:0000256" key="1">
    <source>
        <dbReference type="SAM" id="Phobius"/>
    </source>
</evidence>
<dbReference type="EMBL" id="JRKL02004430">
    <property type="protein sequence ID" value="KAF3952623.1"/>
    <property type="molecule type" value="Genomic_DNA"/>
</dbReference>
<keyword evidence="1" id="KW-0472">Membrane</keyword>
<comment type="caution">
    <text evidence="2">The sequence shown here is derived from an EMBL/GenBank/DDBJ whole genome shotgun (WGS) entry which is preliminary data.</text>
</comment>
<dbReference type="Proteomes" id="UP000737018">
    <property type="component" value="Unassembled WGS sequence"/>
</dbReference>
<evidence type="ECO:0000313" key="3">
    <source>
        <dbReference type="Proteomes" id="UP000737018"/>
    </source>
</evidence>
<name>A0A8J4QKJ5_9ROSI</name>
<keyword evidence="1" id="KW-1133">Transmembrane helix</keyword>
<evidence type="ECO:0000313" key="2">
    <source>
        <dbReference type="EMBL" id="KAF3952623.1"/>
    </source>
</evidence>
<keyword evidence="1" id="KW-0812">Transmembrane</keyword>
<reference evidence="2" key="1">
    <citation type="submission" date="2020-03" db="EMBL/GenBank/DDBJ databases">
        <title>Castanea mollissima Vanexum genome sequencing.</title>
        <authorList>
            <person name="Staton M."/>
        </authorList>
    </citation>
    <scope>NUCLEOTIDE SEQUENCE</scope>
    <source>
        <tissue evidence="2">Leaf</tissue>
    </source>
</reference>
<organism evidence="2 3">
    <name type="scientific">Castanea mollissima</name>
    <name type="common">Chinese chestnut</name>
    <dbReference type="NCBI Taxonomy" id="60419"/>
    <lineage>
        <taxon>Eukaryota</taxon>
        <taxon>Viridiplantae</taxon>
        <taxon>Streptophyta</taxon>
        <taxon>Embryophyta</taxon>
        <taxon>Tracheophyta</taxon>
        <taxon>Spermatophyta</taxon>
        <taxon>Magnoliopsida</taxon>
        <taxon>eudicotyledons</taxon>
        <taxon>Gunneridae</taxon>
        <taxon>Pentapetalae</taxon>
        <taxon>rosids</taxon>
        <taxon>fabids</taxon>
        <taxon>Fagales</taxon>
        <taxon>Fagaceae</taxon>
        <taxon>Castanea</taxon>
    </lineage>
</organism>
<gene>
    <name evidence="2" type="ORF">CMV_021845</name>
</gene>
<dbReference type="AlphaFoldDB" id="A0A8J4QKJ5"/>
<feature type="transmembrane region" description="Helical" evidence="1">
    <location>
        <begin position="54"/>
        <end position="75"/>
    </location>
</feature>
<proteinExistence type="predicted"/>
<keyword evidence="3" id="KW-1185">Reference proteome</keyword>
<sequence>MNTGLTICFNRELRINQPPQLNLKALPPTLPLTFFLVLYNRFCHCLKTFKSIQIPLLTMSYVSAAAAGATAAAAWSPICRKQSSCGSSNLSTYEDLEDTETRVKVSRRKRLQK</sequence>